<dbReference type="AlphaFoldDB" id="A0A0H2RHM4"/>
<dbReference type="GO" id="GO:0016787">
    <property type="term" value="F:hydrolase activity"/>
    <property type="evidence" value="ECO:0007669"/>
    <property type="project" value="UniProtKB-KW"/>
</dbReference>
<dbReference type="Gene3D" id="3.40.50.1820">
    <property type="entry name" value="alpha/beta hydrolase"/>
    <property type="match status" value="1"/>
</dbReference>
<dbReference type="InterPro" id="IPR005645">
    <property type="entry name" value="FSH-like_dom"/>
</dbReference>
<protein>
    <submittedName>
        <fullName evidence="4">FSH1-domain-containing protein</fullName>
    </submittedName>
</protein>
<dbReference type="Pfam" id="PF03959">
    <property type="entry name" value="FSH1"/>
    <property type="match status" value="1"/>
</dbReference>
<evidence type="ECO:0000259" key="3">
    <source>
        <dbReference type="Pfam" id="PF03959"/>
    </source>
</evidence>
<evidence type="ECO:0000256" key="1">
    <source>
        <dbReference type="ARBA" id="ARBA00022801"/>
    </source>
</evidence>
<dbReference type="PANTHER" id="PTHR48070:SF6">
    <property type="entry name" value="ESTERASE OVCA2"/>
    <property type="match status" value="1"/>
</dbReference>
<evidence type="ECO:0000256" key="2">
    <source>
        <dbReference type="SAM" id="MobiDB-lite"/>
    </source>
</evidence>
<keyword evidence="5" id="KW-1185">Reference proteome</keyword>
<dbReference type="Proteomes" id="UP000053477">
    <property type="component" value="Unassembled WGS sequence"/>
</dbReference>
<dbReference type="OrthoDB" id="2094269at2759"/>
<dbReference type="InterPro" id="IPR050593">
    <property type="entry name" value="LovG"/>
</dbReference>
<dbReference type="SUPFAM" id="SSF53474">
    <property type="entry name" value="alpha/beta-Hydrolases"/>
    <property type="match status" value="1"/>
</dbReference>
<feature type="region of interest" description="Disordered" evidence="2">
    <location>
        <begin position="237"/>
        <end position="272"/>
    </location>
</feature>
<organism evidence="4 5">
    <name type="scientific">Schizopora paradoxa</name>
    <dbReference type="NCBI Taxonomy" id="27342"/>
    <lineage>
        <taxon>Eukaryota</taxon>
        <taxon>Fungi</taxon>
        <taxon>Dikarya</taxon>
        <taxon>Basidiomycota</taxon>
        <taxon>Agaricomycotina</taxon>
        <taxon>Agaricomycetes</taxon>
        <taxon>Hymenochaetales</taxon>
        <taxon>Schizoporaceae</taxon>
        <taxon>Schizopora</taxon>
    </lineage>
</organism>
<feature type="region of interest" description="Disordered" evidence="2">
    <location>
        <begin position="59"/>
        <end position="80"/>
    </location>
</feature>
<evidence type="ECO:0000313" key="5">
    <source>
        <dbReference type="Proteomes" id="UP000053477"/>
    </source>
</evidence>
<dbReference type="PANTHER" id="PTHR48070">
    <property type="entry name" value="ESTERASE OVCA2"/>
    <property type="match status" value="1"/>
</dbReference>
<dbReference type="EMBL" id="KQ086009">
    <property type="protein sequence ID" value="KLO11082.1"/>
    <property type="molecule type" value="Genomic_DNA"/>
</dbReference>
<reference evidence="4 5" key="1">
    <citation type="submission" date="2015-04" db="EMBL/GenBank/DDBJ databases">
        <title>Complete genome sequence of Schizopora paradoxa KUC8140, a cosmopolitan wood degrader in East Asia.</title>
        <authorList>
            <consortium name="DOE Joint Genome Institute"/>
            <person name="Min B."/>
            <person name="Park H."/>
            <person name="Jang Y."/>
            <person name="Kim J.-J."/>
            <person name="Kim K.H."/>
            <person name="Pangilinan J."/>
            <person name="Lipzen A."/>
            <person name="Riley R."/>
            <person name="Grigoriev I.V."/>
            <person name="Spatafora J.W."/>
            <person name="Choi I.-G."/>
        </authorList>
    </citation>
    <scope>NUCLEOTIDE SEQUENCE [LARGE SCALE GENOMIC DNA]</scope>
    <source>
        <strain evidence="4 5">KUC8140</strain>
    </source>
</reference>
<dbReference type="GO" id="GO:0005634">
    <property type="term" value="C:nucleus"/>
    <property type="evidence" value="ECO:0007669"/>
    <property type="project" value="TreeGrafter"/>
</dbReference>
<dbReference type="GO" id="GO:0005737">
    <property type="term" value="C:cytoplasm"/>
    <property type="evidence" value="ECO:0007669"/>
    <property type="project" value="TreeGrafter"/>
</dbReference>
<sequence>MPARKVLMLHGYAQNAAILSKRMGAIRKQCGNEVDLVFVDAPHILHPADLSGLSSSALNAPEASLTDPKPDNPAETPRGWWTSNPERTIYAGASESLVLLRDILVKDRYEGVFGFSQGGAMAALLSAALERPHLHPPFLVDDQAPHPPFKFCISVSGFLPLDVALRPLFEPNYSTPTLHIIGMTDFVVAHERSKALIDACAPGTARVLVHEGGHFVPSKATWRNFFKDYFVKTGVEGEEEVPGPVGTENVPEELRPRQLSSASTEGAVEVTA</sequence>
<feature type="domain" description="Serine hydrolase" evidence="3">
    <location>
        <begin position="4"/>
        <end position="224"/>
    </location>
</feature>
<evidence type="ECO:0000313" key="4">
    <source>
        <dbReference type="EMBL" id="KLO11082.1"/>
    </source>
</evidence>
<proteinExistence type="predicted"/>
<dbReference type="InterPro" id="IPR029058">
    <property type="entry name" value="AB_hydrolase_fold"/>
</dbReference>
<keyword evidence="1" id="KW-0378">Hydrolase</keyword>
<name>A0A0H2RHM4_9AGAM</name>
<gene>
    <name evidence="4" type="ORF">SCHPADRAFT_906315</name>
</gene>
<dbReference type="STRING" id="27342.A0A0H2RHM4"/>
<accession>A0A0H2RHM4</accession>
<dbReference type="InParanoid" id="A0A0H2RHM4"/>